<dbReference type="Gene3D" id="3.40.50.300">
    <property type="entry name" value="P-loop containing nucleotide triphosphate hydrolases"/>
    <property type="match status" value="1"/>
</dbReference>
<gene>
    <name evidence="2" type="ORF">GCM10007878_18200</name>
</gene>
<dbReference type="SUPFAM" id="SSF52540">
    <property type="entry name" value="P-loop containing nucleoside triphosphate hydrolases"/>
    <property type="match status" value="1"/>
</dbReference>
<protein>
    <recommendedName>
        <fullName evidence="1">Endonuclease GajA/Old nuclease/RecF-like AAA domain-containing protein</fullName>
    </recommendedName>
</protein>
<reference evidence="3" key="1">
    <citation type="journal article" date="2019" name="Int. J. Syst. Evol. Microbiol.">
        <title>The Global Catalogue of Microorganisms (GCM) 10K type strain sequencing project: providing services to taxonomists for standard genome sequencing and annotation.</title>
        <authorList>
            <consortium name="The Broad Institute Genomics Platform"/>
            <consortium name="The Broad Institute Genome Sequencing Center for Infectious Disease"/>
            <person name="Wu L."/>
            <person name="Ma J."/>
        </authorList>
    </citation>
    <scope>NUCLEOTIDE SEQUENCE [LARGE SCALE GENOMIC DNA]</scope>
    <source>
        <strain evidence="3">NBRC 100033</strain>
    </source>
</reference>
<evidence type="ECO:0000259" key="1">
    <source>
        <dbReference type="Pfam" id="PF13175"/>
    </source>
</evidence>
<organism evidence="2 3">
    <name type="scientific">Marinospirillum insulare</name>
    <dbReference type="NCBI Taxonomy" id="217169"/>
    <lineage>
        <taxon>Bacteria</taxon>
        <taxon>Pseudomonadati</taxon>
        <taxon>Pseudomonadota</taxon>
        <taxon>Gammaproteobacteria</taxon>
        <taxon>Oceanospirillales</taxon>
        <taxon>Oceanospirillaceae</taxon>
        <taxon>Marinospirillum</taxon>
    </lineage>
</organism>
<dbReference type="InterPro" id="IPR027417">
    <property type="entry name" value="P-loop_NTPase"/>
</dbReference>
<accession>A0ABQ5ZYC5</accession>
<sequence length="419" mass="47425">MTMNKLIVKNVGPVKNGLGDSFIHINRLTIFLGPQGSGKSTLAKIYSSLLWLEKAVVREEVSLEQCQKSGYFLKEVISYQGIQSYFRDNSYIHFVGKACEFKLENGKFSATQLSEQADFLMPKIMYVPAERNFLTSIPKVEYIEGLPKPLATFLKEYEHAKQWAQSRKEVLIPIGRLSFKYSEKNAISLLVGSDYETNLLHGSSGYQSYVPLFLVTEFLSNYVLNRTDDPSHEVYSEVQKRNIVDRFIKITKGLYRDATDPNVSTNEQLNKLLKQYDYGSFINIVEEPEQNLHPDSQRKALFSLIQHLNKISENQLLITSHSPYILSYVALCIEAKQTLVRLEEILGDGLASTDLIAEVRKMVPTGAEVSLDDTNVYVLDDSGNIQLLNKTGGYISEEHSLNSVFDEISENISKMLDLG</sequence>
<evidence type="ECO:0000313" key="3">
    <source>
        <dbReference type="Proteomes" id="UP001156682"/>
    </source>
</evidence>
<dbReference type="RefSeq" id="WP_027850476.1">
    <property type="nucleotide sequence ID" value="NZ_BSOR01000029.1"/>
</dbReference>
<evidence type="ECO:0000313" key="2">
    <source>
        <dbReference type="EMBL" id="GLR64382.1"/>
    </source>
</evidence>
<dbReference type="InterPro" id="IPR041685">
    <property type="entry name" value="AAA_GajA/Old/RecF-like"/>
</dbReference>
<dbReference type="InterPro" id="IPR051396">
    <property type="entry name" value="Bact_Antivir_Def_Nuclease"/>
</dbReference>
<dbReference type="PANTHER" id="PTHR43581:SF2">
    <property type="entry name" value="EXCINUCLEASE ATPASE SUBUNIT"/>
    <property type="match status" value="1"/>
</dbReference>
<proteinExistence type="predicted"/>
<dbReference type="EMBL" id="BSOR01000029">
    <property type="protein sequence ID" value="GLR64382.1"/>
    <property type="molecule type" value="Genomic_DNA"/>
</dbReference>
<dbReference type="Proteomes" id="UP001156682">
    <property type="component" value="Unassembled WGS sequence"/>
</dbReference>
<dbReference type="PANTHER" id="PTHR43581">
    <property type="entry name" value="ATP/GTP PHOSPHATASE"/>
    <property type="match status" value="1"/>
</dbReference>
<feature type="domain" description="Endonuclease GajA/Old nuclease/RecF-like AAA" evidence="1">
    <location>
        <begin position="282"/>
        <end position="325"/>
    </location>
</feature>
<name>A0ABQ5ZYC5_9GAMM</name>
<keyword evidence="3" id="KW-1185">Reference proteome</keyword>
<comment type="caution">
    <text evidence="2">The sequence shown here is derived from an EMBL/GenBank/DDBJ whole genome shotgun (WGS) entry which is preliminary data.</text>
</comment>
<dbReference type="Pfam" id="PF13175">
    <property type="entry name" value="AAA_15"/>
    <property type="match status" value="1"/>
</dbReference>